<gene>
    <name evidence="2" type="ORF">F5985_18080</name>
</gene>
<feature type="non-terminal residue" evidence="2">
    <location>
        <position position="76"/>
    </location>
</feature>
<dbReference type="AlphaFoldDB" id="A0A7C9N4H6"/>
<proteinExistence type="predicted"/>
<accession>A0A7C9N4H6</accession>
<comment type="caution">
    <text evidence="2">The sequence shown here is derived from an EMBL/GenBank/DDBJ whole genome shotgun (WGS) entry which is preliminary data.</text>
</comment>
<evidence type="ECO:0000313" key="3">
    <source>
        <dbReference type="Proteomes" id="UP000481947"/>
    </source>
</evidence>
<name>A0A7C9N4H6_9BURK</name>
<feature type="region of interest" description="Disordered" evidence="1">
    <location>
        <begin position="39"/>
        <end position="76"/>
    </location>
</feature>
<dbReference type="EMBL" id="VYSB01000037">
    <property type="protein sequence ID" value="MYZ53980.1"/>
    <property type="molecule type" value="Genomic_DNA"/>
</dbReference>
<sequence>MNLNVLLPNLAVAARNALPIDEFVPESAGSCYISASRTSEPSMSKTLSLPKKPTPAPTQAARAAARDWSDTAAAGR</sequence>
<dbReference type="Proteomes" id="UP000481947">
    <property type="component" value="Unassembled WGS sequence"/>
</dbReference>
<evidence type="ECO:0000313" key="2">
    <source>
        <dbReference type="EMBL" id="MYZ53980.1"/>
    </source>
</evidence>
<protein>
    <submittedName>
        <fullName evidence="2">Uncharacterized protein</fullName>
    </submittedName>
</protein>
<dbReference type="RefSeq" id="WP_161126449.1">
    <property type="nucleotide sequence ID" value="NZ_VYSB01000037.1"/>
</dbReference>
<organism evidence="2 3">
    <name type="scientific">Malikia spinosa</name>
    <dbReference type="NCBI Taxonomy" id="86180"/>
    <lineage>
        <taxon>Bacteria</taxon>
        <taxon>Pseudomonadati</taxon>
        <taxon>Pseudomonadota</taxon>
        <taxon>Betaproteobacteria</taxon>
        <taxon>Burkholderiales</taxon>
        <taxon>Comamonadaceae</taxon>
        <taxon>Malikia</taxon>
    </lineage>
</organism>
<reference evidence="2 3" key="1">
    <citation type="submission" date="2019-09" db="EMBL/GenBank/DDBJ databases">
        <title>Identification of Malikia spinosa a prominent benzene-, toluene-, and ethylbenzene-degrading bacterium: enrichment, isolation and whole genome sequencing.</title>
        <authorList>
            <person name="Tancsics A."/>
            <person name="Revesz F."/>
            <person name="Kriszt B."/>
        </authorList>
    </citation>
    <scope>NUCLEOTIDE SEQUENCE [LARGE SCALE GENOMIC DNA]</scope>
    <source>
        <strain evidence="2 3">AB6</strain>
    </source>
</reference>
<evidence type="ECO:0000256" key="1">
    <source>
        <dbReference type="SAM" id="MobiDB-lite"/>
    </source>
</evidence>